<dbReference type="SUPFAM" id="SSF53335">
    <property type="entry name" value="S-adenosyl-L-methionine-dependent methyltransferases"/>
    <property type="match status" value="1"/>
</dbReference>
<keyword evidence="1" id="KW-0808">Transferase</keyword>
<dbReference type="Pfam" id="PF13489">
    <property type="entry name" value="Methyltransf_23"/>
    <property type="match status" value="1"/>
</dbReference>
<keyword evidence="1" id="KW-0489">Methyltransferase</keyword>
<accession>A0A1H0CM51</accession>
<gene>
    <name evidence="1" type="ORF">SAMN05444142_101222</name>
</gene>
<dbReference type="Proteomes" id="UP000324252">
    <property type="component" value="Unassembled WGS sequence"/>
</dbReference>
<dbReference type="OrthoDB" id="9810247at2"/>
<dbReference type="GO" id="GO:0032259">
    <property type="term" value="P:methylation"/>
    <property type="evidence" value="ECO:0007669"/>
    <property type="project" value="UniProtKB-KW"/>
</dbReference>
<proteinExistence type="predicted"/>
<dbReference type="GO" id="GO:0008168">
    <property type="term" value="F:methyltransferase activity"/>
    <property type="evidence" value="ECO:0007669"/>
    <property type="project" value="UniProtKB-KW"/>
</dbReference>
<dbReference type="EMBL" id="FQZZ01000001">
    <property type="protein sequence ID" value="SHJ43024.1"/>
    <property type="molecule type" value="Genomic_DNA"/>
</dbReference>
<sequence>MSDRYYGNVRREVFPLLPEKCGRVLDLGGGFGATSSHLKREGRAGYVVLADLVAESHDPDIDRAFAGNLEDAAFLERIIEEAGPFDTVLCLDVLEHLREPWDVIATLHKGLAKDGVIVASIPNMRHVNLTVPLVLKGEFELGDSHLRDRTHMRWFTRKSMIELMTGSGLKLEEIVPRKSMKRWHKWTDLATFGLLADFFTIQYLIRVRNR</sequence>
<dbReference type="InterPro" id="IPR029063">
    <property type="entry name" value="SAM-dependent_MTases_sf"/>
</dbReference>
<dbReference type="RefSeq" id="WP_149786865.1">
    <property type="nucleotide sequence ID" value="NZ_FNIO01000001.1"/>
</dbReference>
<organism evidence="1 2">
    <name type="scientific">Lutimaribacter pacificus</name>
    <dbReference type="NCBI Taxonomy" id="391948"/>
    <lineage>
        <taxon>Bacteria</taxon>
        <taxon>Pseudomonadati</taxon>
        <taxon>Pseudomonadota</taxon>
        <taxon>Alphaproteobacteria</taxon>
        <taxon>Rhodobacterales</taxon>
        <taxon>Roseobacteraceae</taxon>
        <taxon>Lutimaribacter</taxon>
    </lineage>
</organism>
<dbReference type="Gene3D" id="3.40.50.150">
    <property type="entry name" value="Vaccinia Virus protein VP39"/>
    <property type="match status" value="1"/>
</dbReference>
<name>A0A1H0CM51_9RHOB</name>
<dbReference type="AlphaFoldDB" id="A0A1H0CM51"/>
<evidence type="ECO:0000313" key="1">
    <source>
        <dbReference type="EMBL" id="SHJ43024.1"/>
    </source>
</evidence>
<keyword evidence="2" id="KW-1185">Reference proteome</keyword>
<dbReference type="CDD" id="cd02440">
    <property type="entry name" value="AdoMet_MTases"/>
    <property type="match status" value="1"/>
</dbReference>
<evidence type="ECO:0000313" key="2">
    <source>
        <dbReference type="Proteomes" id="UP000324252"/>
    </source>
</evidence>
<reference evidence="1 2" key="1">
    <citation type="submission" date="2016-11" db="EMBL/GenBank/DDBJ databases">
        <authorList>
            <person name="Varghese N."/>
            <person name="Submissions S."/>
        </authorList>
    </citation>
    <scope>NUCLEOTIDE SEQUENCE [LARGE SCALE GENOMIC DNA]</scope>
    <source>
        <strain evidence="1 2">DSM 29620</strain>
    </source>
</reference>
<protein>
    <submittedName>
        <fullName evidence="1">Methyltransferase domain-containing protein</fullName>
    </submittedName>
</protein>